<dbReference type="InterPro" id="IPR033764">
    <property type="entry name" value="Sdr_B"/>
</dbReference>
<dbReference type="Pfam" id="PF17210">
    <property type="entry name" value="SdrD_B"/>
    <property type="match status" value="1"/>
</dbReference>
<dbReference type="Gene3D" id="1.10.1330.10">
    <property type="entry name" value="Dockerin domain"/>
    <property type="match status" value="1"/>
</dbReference>
<keyword evidence="6" id="KW-0575">Peroxidase</keyword>
<dbReference type="RefSeq" id="WP_099262180.1">
    <property type="nucleotide sequence ID" value="NZ_NIZW01000014.1"/>
</dbReference>
<evidence type="ECO:0000313" key="7">
    <source>
        <dbReference type="Proteomes" id="UP000225740"/>
    </source>
</evidence>
<reference evidence="6 7" key="1">
    <citation type="submission" date="2017-06" db="EMBL/GenBank/DDBJ databases">
        <title>Description of Rhodopirellula bahusiensis sp. nov.</title>
        <authorList>
            <person name="Kizina J."/>
            <person name="Harder J."/>
        </authorList>
    </citation>
    <scope>NUCLEOTIDE SEQUENCE [LARGE SCALE GENOMIC DNA]</scope>
    <source>
        <strain evidence="6 7">SWK21</strain>
    </source>
</reference>
<comment type="caution">
    <text evidence="6">The sequence shown here is derived from an EMBL/GenBank/DDBJ whole genome shotgun (WGS) entry which is preliminary data.</text>
</comment>
<gene>
    <name evidence="6" type="ORF">CEE69_18340</name>
</gene>
<dbReference type="EMBL" id="NIZW01000014">
    <property type="protein sequence ID" value="PHQ33872.1"/>
    <property type="molecule type" value="Genomic_DNA"/>
</dbReference>
<dbReference type="PANTHER" id="PTHR11475:SF4">
    <property type="entry name" value="CHORION PEROXIDASE"/>
    <property type="match status" value="1"/>
</dbReference>
<evidence type="ECO:0000313" key="6">
    <source>
        <dbReference type="EMBL" id="PHQ33872.1"/>
    </source>
</evidence>
<dbReference type="InterPro" id="IPR019791">
    <property type="entry name" value="Haem_peroxidase_animal"/>
</dbReference>
<dbReference type="GO" id="GO:0020037">
    <property type="term" value="F:heme binding"/>
    <property type="evidence" value="ECO:0007669"/>
    <property type="project" value="InterPro"/>
</dbReference>
<sequence length="713" mass="78146">MLFRSKRRKKRSARERRLLRCESLEHRQLLAADFGGYRHNVYDSEDVNDDGRVSAMDALLIINAMTSETTHDEIMFTDVNDDGRRSALDALRVINRIERGDVFPLDRDLDDEPSIQIPEMPSEIRSIDGTGNNIQNDAWGSVGQTLIRSAPAAYGDGISMPAGADRPSAREVSNVLSEMNTSESLSDRGLSAFVYVWGQFIDHDLGLSESEEHGKAIDIVVPTGDPWFDPAGTGEAVIPMTRTPIVEGTGTSVDNPAEQFNQITAYIDGSMVYGSDIGTAEALRTFEGGRMAMSDEGLIPMDASGMVIAGDVRASENVGLTAIQTLFVREHNRLAGDIAASDPEATDEEIYQRSRLVVTSLIQSITYNEFLPAILGEQAIDSYSGYDASVNPGIANEFSTAAFRFGHSTLRDEVGFMSNDGRESQDEMELKDAFFHASMLEETGIDSLLKYDASVQCQEVDLGVVDSLRNFLFGPPGAGGLDLVAMNIQRGRDHGVSDYNAAREAYGLPRVETFDQITGEVDLQQKLASLYGSVDNIDLWVGLMAEDHQREASVGELAGLIIADQFQRTRDGDRFFYKNVLTDSEIESIERSTLADLIERNTSVEGLQENVFLMQAEIRGRVILASSLPPSTIPGELREDEMRGVAGVVIELIDGSGKLVDSTTSDGHGNYRFRSMSETGDYQVRLSESDETIDVLVAHGGERIRGLDFLVFG</sequence>
<evidence type="ECO:0000256" key="2">
    <source>
        <dbReference type="ARBA" id="ARBA00022525"/>
    </source>
</evidence>
<keyword evidence="3" id="KW-0732">Signal</keyword>
<dbReference type="FunFam" id="1.10.640.10:FF:000018">
    <property type="entry name" value="Peroxinectin A"/>
    <property type="match status" value="1"/>
</dbReference>
<evidence type="ECO:0000256" key="4">
    <source>
        <dbReference type="ARBA" id="ARBA00023180"/>
    </source>
</evidence>
<proteinExistence type="predicted"/>
<dbReference type="SUPFAM" id="SSF49478">
    <property type="entry name" value="Cna protein B-type domain"/>
    <property type="match status" value="1"/>
</dbReference>
<name>A0A2G1W4C7_9BACT</name>
<keyword evidence="6" id="KW-0560">Oxidoreductase</keyword>
<organism evidence="6 7">
    <name type="scientific">Rhodopirellula bahusiensis</name>
    <dbReference type="NCBI Taxonomy" id="2014065"/>
    <lineage>
        <taxon>Bacteria</taxon>
        <taxon>Pseudomonadati</taxon>
        <taxon>Planctomycetota</taxon>
        <taxon>Planctomycetia</taxon>
        <taxon>Pirellulales</taxon>
        <taxon>Pirellulaceae</taxon>
        <taxon>Rhodopirellula</taxon>
    </lineage>
</organism>
<keyword evidence="7" id="KW-1185">Reference proteome</keyword>
<dbReference type="GeneID" id="90609990"/>
<dbReference type="OrthoDB" id="9765610at2"/>
<dbReference type="Gene3D" id="2.60.40.10">
    <property type="entry name" value="Immunoglobulins"/>
    <property type="match status" value="1"/>
</dbReference>
<evidence type="ECO:0000259" key="5">
    <source>
        <dbReference type="Pfam" id="PF17210"/>
    </source>
</evidence>
<dbReference type="PRINTS" id="PR00457">
    <property type="entry name" value="ANPEROXIDASE"/>
</dbReference>
<dbReference type="InterPro" id="IPR013783">
    <property type="entry name" value="Ig-like_fold"/>
</dbReference>
<dbReference type="GO" id="GO:0000272">
    <property type="term" value="P:polysaccharide catabolic process"/>
    <property type="evidence" value="ECO:0007669"/>
    <property type="project" value="InterPro"/>
</dbReference>
<evidence type="ECO:0000256" key="3">
    <source>
        <dbReference type="ARBA" id="ARBA00022729"/>
    </source>
</evidence>
<protein>
    <submittedName>
        <fullName evidence="6">Peroxidase</fullName>
    </submittedName>
</protein>
<dbReference type="InterPro" id="IPR010255">
    <property type="entry name" value="Haem_peroxidase_sf"/>
</dbReference>
<dbReference type="Pfam" id="PF03098">
    <property type="entry name" value="An_peroxidase"/>
    <property type="match status" value="1"/>
</dbReference>
<dbReference type="SUPFAM" id="SSF63446">
    <property type="entry name" value="Type I dockerin domain"/>
    <property type="match status" value="1"/>
</dbReference>
<dbReference type="CDD" id="cd09822">
    <property type="entry name" value="peroxinectin_like_bacterial"/>
    <property type="match status" value="1"/>
</dbReference>
<dbReference type="GO" id="GO:0005576">
    <property type="term" value="C:extracellular region"/>
    <property type="evidence" value="ECO:0007669"/>
    <property type="project" value="UniProtKB-SubCell"/>
</dbReference>
<accession>A0A2G1W4C7</accession>
<evidence type="ECO:0000256" key="1">
    <source>
        <dbReference type="ARBA" id="ARBA00004613"/>
    </source>
</evidence>
<dbReference type="GO" id="GO:0004553">
    <property type="term" value="F:hydrolase activity, hydrolyzing O-glycosyl compounds"/>
    <property type="evidence" value="ECO:0007669"/>
    <property type="project" value="InterPro"/>
</dbReference>
<dbReference type="SUPFAM" id="SSF48113">
    <property type="entry name" value="Heme-dependent peroxidases"/>
    <property type="match status" value="1"/>
</dbReference>
<dbReference type="PROSITE" id="PS50292">
    <property type="entry name" value="PEROXIDASE_3"/>
    <property type="match status" value="1"/>
</dbReference>
<dbReference type="PANTHER" id="PTHR11475">
    <property type="entry name" value="OXIDASE/PEROXIDASE"/>
    <property type="match status" value="1"/>
</dbReference>
<keyword evidence="4" id="KW-0325">Glycoprotein</keyword>
<keyword evidence="2" id="KW-0964">Secreted</keyword>
<dbReference type="InterPro" id="IPR037120">
    <property type="entry name" value="Haem_peroxidase_sf_animal"/>
</dbReference>
<feature type="domain" description="SD-repeat containing protein B" evidence="5">
    <location>
        <begin position="640"/>
        <end position="691"/>
    </location>
</feature>
<dbReference type="InterPro" id="IPR002105">
    <property type="entry name" value="Dockerin_1_rpt"/>
</dbReference>
<dbReference type="GO" id="GO:0004601">
    <property type="term" value="F:peroxidase activity"/>
    <property type="evidence" value="ECO:0007669"/>
    <property type="project" value="UniProtKB-KW"/>
</dbReference>
<comment type="subcellular location">
    <subcellularLocation>
        <location evidence="1">Secreted</location>
    </subcellularLocation>
</comment>
<dbReference type="AlphaFoldDB" id="A0A2G1W4C7"/>
<dbReference type="Pfam" id="PF00404">
    <property type="entry name" value="Dockerin_1"/>
    <property type="match status" value="1"/>
</dbReference>
<dbReference type="GO" id="GO:0006979">
    <property type="term" value="P:response to oxidative stress"/>
    <property type="evidence" value="ECO:0007669"/>
    <property type="project" value="InterPro"/>
</dbReference>
<dbReference type="Proteomes" id="UP000225740">
    <property type="component" value="Unassembled WGS sequence"/>
</dbReference>
<dbReference type="InterPro" id="IPR036439">
    <property type="entry name" value="Dockerin_dom_sf"/>
</dbReference>
<dbReference type="Gene3D" id="1.10.640.10">
    <property type="entry name" value="Haem peroxidase domain superfamily, animal type"/>
    <property type="match status" value="1"/>
</dbReference>